<evidence type="ECO:0000259" key="1">
    <source>
        <dbReference type="Pfam" id="PF08241"/>
    </source>
</evidence>
<comment type="caution">
    <text evidence="2">The sequence shown here is derived from an EMBL/GenBank/DDBJ whole genome shotgun (WGS) entry which is preliminary data.</text>
</comment>
<dbReference type="Pfam" id="PF08241">
    <property type="entry name" value="Methyltransf_11"/>
    <property type="match status" value="1"/>
</dbReference>
<dbReference type="EC" id="2.1.1.-" evidence="2"/>
<dbReference type="SUPFAM" id="SSF53335">
    <property type="entry name" value="S-adenosyl-L-methionine-dependent methyltransferases"/>
    <property type="match status" value="1"/>
</dbReference>
<name>A0ABV9ZLF9_9PSEU</name>
<evidence type="ECO:0000313" key="2">
    <source>
        <dbReference type="EMBL" id="MFC5141436.1"/>
    </source>
</evidence>
<feature type="domain" description="Methyltransferase type 11" evidence="1">
    <location>
        <begin position="50"/>
        <end position="137"/>
    </location>
</feature>
<keyword evidence="2" id="KW-0489">Methyltransferase</keyword>
<dbReference type="CDD" id="cd02440">
    <property type="entry name" value="AdoMet_MTases"/>
    <property type="match status" value="1"/>
</dbReference>
<organism evidence="2 3">
    <name type="scientific">Actinomycetospora rhizophila</name>
    <dbReference type="NCBI Taxonomy" id="1416876"/>
    <lineage>
        <taxon>Bacteria</taxon>
        <taxon>Bacillati</taxon>
        <taxon>Actinomycetota</taxon>
        <taxon>Actinomycetes</taxon>
        <taxon>Pseudonocardiales</taxon>
        <taxon>Pseudonocardiaceae</taxon>
        <taxon>Actinomycetospora</taxon>
    </lineage>
</organism>
<protein>
    <submittedName>
        <fullName evidence="2">Class I SAM-dependent methyltransferase</fullName>
        <ecNumber evidence="2">2.1.1.-</ecNumber>
    </submittedName>
</protein>
<dbReference type="InterPro" id="IPR029063">
    <property type="entry name" value="SAM-dependent_MTases_sf"/>
</dbReference>
<dbReference type="InterPro" id="IPR050508">
    <property type="entry name" value="Methyltransf_Superfamily"/>
</dbReference>
<dbReference type="EMBL" id="JBHSKG010000016">
    <property type="protein sequence ID" value="MFC5141436.1"/>
    <property type="molecule type" value="Genomic_DNA"/>
</dbReference>
<keyword evidence="2" id="KW-0808">Transferase</keyword>
<accession>A0ABV9ZLF9</accession>
<dbReference type="Proteomes" id="UP001596175">
    <property type="component" value="Unassembled WGS sequence"/>
</dbReference>
<dbReference type="GO" id="GO:0008168">
    <property type="term" value="F:methyltransferase activity"/>
    <property type="evidence" value="ECO:0007669"/>
    <property type="project" value="UniProtKB-KW"/>
</dbReference>
<proteinExistence type="predicted"/>
<dbReference type="InterPro" id="IPR013216">
    <property type="entry name" value="Methyltransf_11"/>
</dbReference>
<dbReference type="Gene3D" id="3.40.50.150">
    <property type="entry name" value="Vaccinia Virus protein VP39"/>
    <property type="match status" value="1"/>
</dbReference>
<dbReference type="RefSeq" id="WP_378023586.1">
    <property type="nucleotide sequence ID" value="NZ_JBHSKG010000016.1"/>
</dbReference>
<reference evidence="3" key="1">
    <citation type="journal article" date="2019" name="Int. J. Syst. Evol. Microbiol.">
        <title>The Global Catalogue of Microorganisms (GCM) 10K type strain sequencing project: providing services to taxonomists for standard genome sequencing and annotation.</title>
        <authorList>
            <consortium name="The Broad Institute Genomics Platform"/>
            <consortium name="The Broad Institute Genome Sequencing Center for Infectious Disease"/>
            <person name="Wu L."/>
            <person name="Ma J."/>
        </authorList>
    </citation>
    <scope>NUCLEOTIDE SEQUENCE [LARGE SCALE GENOMIC DNA]</scope>
    <source>
        <strain evidence="3">XZYJ18</strain>
    </source>
</reference>
<keyword evidence="3" id="KW-1185">Reference proteome</keyword>
<dbReference type="GO" id="GO:0032259">
    <property type="term" value="P:methylation"/>
    <property type="evidence" value="ECO:0007669"/>
    <property type="project" value="UniProtKB-KW"/>
</dbReference>
<sequence>MAVTTHDWTVVDEGWGRRAVDFATLSEPSNCREYVAIHHALGVDAGDRLLDVACGSGLALELAALRGATCAGIDASERLVAVARDRNPDADVRVGDMHALPWPDGNFDVVTSFRGIWGTTPEALAEVHRVLAPGGRLGLTVWGHIKISPGAWALSPFRLAEAPAVANQAAMVALGRPGAGEELLASHGFTDVRRVSPRFAWEFADPHAFARTLASTGPAWEAIRAVGEEAFHDAAVRAAEQQVRDGLPLRAEIDLAGYLARKPA</sequence>
<gene>
    <name evidence="2" type="ORF">ACFPK1_24580</name>
</gene>
<dbReference type="PANTHER" id="PTHR42912">
    <property type="entry name" value="METHYLTRANSFERASE"/>
    <property type="match status" value="1"/>
</dbReference>
<evidence type="ECO:0000313" key="3">
    <source>
        <dbReference type="Proteomes" id="UP001596175"/>
    </source>
</evidence>